<dbReference type="PROSITE" id="PS50007">
    <property type="entry name" value="PIPLC_X_DOMAIN"/>
    <property type="match status" value="1"/>
</dbReference>
<keyword evidence="4" id="KW-0472">Membrane</keyword>
<gene>
    <name evidence="5" type="ORF">ACCI49_20395</name>
</gene>
<name>A0ABV4P6E6_9GAMM</name>
<dbReference type="Pfam" id="PF26178">
    <property type="entry name" value="PI-PLC_cat"/>
    <property type="match status" value="1"/>
</dbReference>
<sequence>MPSLNLFIFAIAIYITTIPLSAETLSEWGERALNIQNGIDYDAPFSETTWPGTHNSFANNGDDQFWNIALNQYRTRSQQMEKGIRQLVYDVHYDWNQLRLCHNNSGFAGCLNTITGYKRLKHGLRDIADFLQENPNEVILLKFEITDSAESKLSLLKEELVTYVGSYIYGTTNGISNHGNLGSHGCTELPTDIITKSKVLSAGKNLIVFSTHGCFSNDGYNDLAFYAGNTVKRFKTYNDVENLSDTDRRSKMSRVFDGLVKSGASSSSNNDVLLQPNAISGFLDVGLNIIEIYGFDGNGDWNGDGEAPLSSHNLVWSWDASGYEPNGTGNCGKIYGPTNRFRDANCEKSFFAACRRLVERDGNRAYDDWIISSQVVTFSNADEQCLFDGNGEYFFATPRNKMELNILLNKRDSAGLVKEDLWINYEKGSSGQWTADIGEADIEMLSYCDAGGNGPICNHITTYLNLVQ</sequence>
<dbReference type="EMBL" id="JBGMEK010000081">
    <property type="protein sequence ID" value="MFA0813265.1"/>
    <property type="molecule type" value="Genomic_DNA"/>
</dbReference>
<keyword evidence="2" id="KW-0812">Transmembrane</keyword>
<evidence type="ECO:0000313" key="6">
    <source>
        <dbReference type="Proteomes" id="UP001569428"/>
    </source>
</evidence>
<keyword evidence="6" id="KW-1185">Reference proteome</keyword>
<comment type="subcellular location">
    <subcellularLocation>
        <location evidence="1">Membrane</location>
    </subcellularLocation>
</comment>
<evidence type="ECO:0000256" key="3">
    <source>
        <dbReference type="ARBA" id="ARBA00022989"/>
    </source>
</evidence>
<dbReference type="Proteomes" id="UP001569428">
    <property type="component" value="Unassembled WGS sequence"/>
</dbReference>
<protein>
    <recommendedName>
        <fullName evidence="7">Phosphatidylinositol diacylglycerol-lyase</fullName>
    </recommendedName>
</protein>
<reference evidence="5 6" key="1">
    <citation type="submission" date="2024-08" db="EMBL/GenBank/DDBJ databases">
        <authorList>
            <person name="Ishaq N."/>
        </authorList>
    </citation>
    <scope>NUCLEOTIDE SEQUENCE [LARGE SCALE GENOMIC DNA]</scope>
    <source>
        <strain evidence="5 6">DSM 18651</strain>
    </source>
</reference>
<keyword evidence="3" id="KW-1133">Transmembrane helix</keyword>
<dbReference type="InterPro" id="IPR017946">
    <property type="entry name" value="PLC-like_Pdiesterase_TIM-brl"/>
</dbReference>
<dbReference type="PANTHER" id="PTHR35518">
    <property type="entry name" value="MAINTENANCE OF TELOMOERE CAPPING"/>
    <property type="match status" value="1"/>
</dbReference>
<evidence type="ECO:0008006" key="7">
    <source>
        <dbReference type="Google" id="ProtNLM"/>
    </source>
</evidence>
<dbReference type="SUPFAM" id="SSF51695">
    <property type="entry name" value="PLC-like phosphodiesterases"/>
    <property type="match status" value="1"/>
</dbReference>
<dbReference type="RefSeq" id="WP_371841059.1">
    <property type="nucleotide sequence ID" value="NZ_JBGMEK010000081.1"/>
</dbReference>
<evidence type="ECO:0000313" key="5">
    <source>
        <dbReference type="EMBL" id="MFA0813265.1"/>
    </source>
</evidence>
<proteinExistence type="predicted"/>
<accession>A0ABV4P6E6</accession>
<evidence type="ECO:0000256" key="2">
    <source>
        <dbReference type="ARBA" id="ARBA00022692"/>
    </source>
</evidence>
<evidence type="ECO:0000256" key="1">
    <source>
        <dbReference type="ARBA" id="ARBA00004370"/>
    </source>
</evidence>
<dbReference type="PANTHER" id="PTHR35518:SF2">
    <property type="entry name" value="MAINTENANCE OF TELOMERE CAPPING PROTEIN 6"/>
    <property type="match status" value="1"/>
</dbReference>
<evidence type="ECO:0000256" key="4">
    <source>
        <dbReference type="ARBA" id="ARBA00023136"/>
    </source>
</evidence>
<dbReference type="Gene3D" id="3.20.20.190">
    <property type="entry name" value="Phosphatidylinositol (PI) phosphodiesterase"/>
    <property type="match status" value="1"/>
</dbReference>
<comment type="caution">
    <text evidence="5">The sequence shown here is derived from an EMBL/GenBank/DDBJ whole genome shotgun (WGS) entry which is preliminary data.</text>
</comment>
<organism evidence="5 6">
    <name type="scientific">Microbulbifer epialgicus</name>
    <dbReference type="NCBI Taxonomy" id="393907"/>
    <lineage>
        <taxon>Bacteria</taxon>
        <taxon>Pseudomonadati</taxon>
        <taxon>Pseudomonadota</taxon>
        <taxon>Gammaproteobacteria</taxon>
        <taxon>Cellvibrionales</taxon>
        <taxon>Microbulbiferaceae</taxon>
        <taxon>Microbulbifer</taxon>
    </lineage>
</organism>
<dbReference type="InterPro" id="IPR051008">
    <property type="entry name" value="Telomere_Capping_Maintenance"/>
</dbReference>